<dbReference type="Proteomes" id="UP001314170">
    <property type="component" value="Unassembled WGS sequence"/>
</dbReference>
<keyword evidence="2" id="KW-1185">Reference proteome</keyword>
<evidence type="ECO:0000313" key="2">
    <source>
        <dbReference type="Proteomes" id="UP001314170"/>
    </source>
</evidence>
<accession>A0AAV1QZ65</accession>
<dbReference type="EMBL" id="CAWUPB010000851">
    <property type="protein sequence ID" value="CAK7327042.1"/>
    <property type="molecule type" value="Genomic_DNA"/>
</dbReference>
<protein>
    <submittedName>
        <fullName evidence="1">Uncharacterized protein</fullName>
    </submittedName>
</protein>
<reference evidence="1 2" key="1">
    <citation type="submission" date="2024-01" db="EMBL/GenBank/DDBJ databases">
        <authorList>
            <person name="Waweru B."/>
        </authorList>
    </citation>
    <scope>NUCLEOTIDE SEQUENCE [LARGE SCALE GENOMIC DNA]</scope>
</reference>
<dbReference type="AlphaFoldDB" id="A0AAV1QZ65"/>
<comment type="caution">
    <text evidence="1">The sequence shown here is derived from an EMBL/GenBank/DDBJ whole genome shotgun (WGS) entry which is preliminary data.</text>
</comment>
<evidence type="ECO:0000313" key="1">
    <source>
        <dbReference type="EMBL" id="CAK7327042.1"/>
    </source>
</evidence>
<name>A0AAV1QZ65_9ROSI</name>
<gene>
    <name evidence="1" type="ORF">DCAF_LOCUS4749</name>
</gene>
<organism evidence="1 2">
    <name type="scientific">Dovyalis caffra</name>
    <dbReference type="NCBI Taxonomy" id="77055"/>
    <lineage>
        <taxon>Eukaryota</taxon>
        <taxon>Viridiplantae</taxon>
        <taxon>Streptophyta</taxon>
        <taxon>Embryophyta</taxon>
        <taxon>Tracheophyta</taxon>
        <taxon>Spermatophyta</taxon>
        <taxon>Magnoliopsida</taxon>
        <taxon>eudicotyledons</taxon>
        <taxon>Gunneridae</taxon>
        <taxon>Pentapetalae</taxon>
        <taxon>rosids</taxon>
        <taxon>fabids</taxon>
        <taxon>Malpighiales</taxon>
        <taxon>Salicaceae</taxon>
        <taxon>Flacourtieae</taxon>
        <taxon>Dovyalis</taxon>
    </lineage>
</organism>
<sequence>MASPGLGYMATLFYYLKGKNKLILTAPISLLNWRICPKEQIGKCHGVLTKWEYNALQRKVMLLRHSNTLKAPNGQVEIRGEILAEYS</sequence>
<proteinExistence type="predicted"/>